<evidence type="ECO:0000313" key="6">
    <source>
        <dbReference type="Proteomes" id="UP000319817"/>
    </source>
</evidence>
<dbReference type="AlphaFoldDB" id="A0A517NW92"/>
<dbReference type="EMBL" id="CP036526">
    <property type="protein sequence ID" value="QDT11366.1"/>
    <property type="molecule type" value="Genomic_DNA"/>
</dbReference>
<keyword evidence="1" id="KW-0175">Coiled coil</keyword>
<dbReference type="PANTHER" id="PTHR30367:SF1">
    <property type="entry name" value="MULTIDRUG RESISTANCE PROTEIN MDTN"/>
    <property type="match status" value="1"/>
</dbReference>
<feature type="region of interest" description="Disordered" evidence="2">
    <location>
        <begin position="576"/>
        <end position="608"/>
    </location>
</feature>
<feature type="compositionally biased region" description="Basic and acidic residues" evidence="2">
    <location>
        <begin position="448"/>
        <end position="468"/>
    </location>
</feature>
<feature type="compositionally biased region" description="Low complexity" evidence="2">
    <location>
        <begin position="1"/>
        <end position="17"/>
    </location>
</feature>
<feature type="transmembrane region" description="Helical" evidence="3">
    <location>
        <begin position="37"/>
        <end position="60"/>
    </location>
</feature>
<keyword evidence="3" id="KW-0812">Transmembrane</keyword>
<dbReference type="InterPro" id="IPR050393">
    <property type="entry name" value="MFP_Efflux_Pump"/>
</dbReference>
<evidence type="ECO:0000256" key="1">
    <source>
        <dbReference type="SAM" id="Coils"/>
    </source>
</evidence>
<feature type="coiled-coil region" evidence="1">
    <location>
        <begin position="155"/>
        <end position="233"/>
    </location>
</feature>
<sequence length="608" mass="65897">MTFTESSVSQSPSESTPLIIPQDPPPKRKSTVGNFSAGMLFNVIIPIGLIAAGLVAVKLFGVATAPPRDVDDDTRAGRLKALAAVRVEKIRSLESTGEELQLVVDGTVVPFREAKIAAEVAGRVIEKSAECEAGSVVSKGDLLMKIDPTDYEIEVDRLTRLKEQEYQALQEIDQEKANTVRLIKVAQRDVDLQQKEVDRQESLPQGFASRGDIDRAKRALLQSEQQLVTTQNTSALLDKRRVRLEASEKLAATQLKAANLNLARTQIKAPIDGVIVTENADLNTFVSRGTVLLTIEDTSKVEVATSLRMDQLYWVLDQKHDATASGKGGYDLPDTDAIIQYDLTGRENESYQWKGRLLSYDGVGLDPQTRTVPVRVLVETPTSYRTEQGDSQSATAPSALLRGMYVQVKLLIKPTTPLVVIPGTALQPGNRVWQFSPDESVLEIPEAEQPKADEKRSAELAKNSEADVKAATADASPKDADAQDSVSDSASDSDTSFDPKQWTPGRVIVQKGVFPVDALKLTGSNTPEIEARYESNLAGERQFWVCEIRGDSFSKDSYVVTSPLSGVDAGGLAARAKLKPDADDEIKPDSESDSANESDSAAELGDAS</sequence>
<dbReference type="PANTHER" id="PTHR30367">
    <property type="entry name" value="P-HYDROXYBENZOIC ACID EFFLUX PUMP SUBUNIT AAEA-RELATED"/>
    <property type="match status" value="1"/>
</dbReference>
<dbReference type="Gene3D" id="1.10.287.470">
    <property type="entry name" value="Helix hairpin bin"/>
    <property type="match status" value="1"/>
</dbReference>
<dbReference type="RefSeq" id="WP_145419210.1">
    <property type="nucleotide sequence ID" value="NZ_CP036526.1"/>
</dbReference>
<feature type="compositionally biased region" description="Low complexity" evidence="2">
    <location>
        <begin position="483"/>
        <end position="498"/>
    </location>
</feature>
<evidence type="ECO:0000256" key="3">
    <source>
        <dbReference type="SAM" id="Phobius"/>
    </source>
</evidence>
<keyword evidence="3" id="KW-0472">Membrane</keyword>
<gene>
    <name evidence="5" type="primary">mdtN</name>
    <name evidence="5" type="ORF">K239x_33610</name>
</gene>
<evidence type="ECO:0000259" key="4">
    <source>
        <dbReference type="Pfam" id="PF25917"/>
    </source>
</evidence>
<dbReference type="Proteomes" id="UP000319817">
    <property type="component" value="Chromosome"/>
</dbReference>
<evidence type="ECO:0000313" key="5">
    <source>
        <dbReference type="EMBL" id="QDT11366.1"/>
    </source>
</evidence>
<dbReference type="InterPro" id="IPR058625">
    <property type="entry name" value="MdtA-like_BSH"/>
</dbReference>
<proteinExistence type="predicted"/>
<feature type="compositionally biased region" description="Low complexity" evidence="2">
    <location>
        <begin position="597"/>
        <end position="608"/>
    </location>
</feature>
<dbReference type="Pfam" id="PF25917">
    <property type="entry name" value="BSH_RND"/>
    <property type="match status" value="1"/>
</dbReference>
<feature type="region of interest" description="Disordered" evidence="2">
    <location>
        <begin position="444"/>
        <end position="502"/>
    </location>
</feature>
<dbReference type="SUPFAM" id="SSF111369">
    <property type="entry name" value="HlyD-like secretion proteins"/>
    <property type="match status" value="2"/>
</dbReference>
<name>A0A517NW92_9BACT</name>
<dbReference type="Gene3D" id="2.40.50.100">
    <property type="match status" value="1"/>
</dbReference>
<feature type="compositionally biased region" description="Basic and acidic residues" evidence="2">
    <location>
        <begin position="578"/>
        <end position="590"/>
    </location>
</feature>
<feature type="domain" description="Multidrug resistance protein MdtA-like barrel-sandwich hybrid" evidence="4">
    <location>
        <begin position="112"/>
        <end position="290"/>
    </location>
</feature>
<keyword evidence="3" id="KW-1133">Transmembrane helix</keyword>
<evidence type="ECO:0000256" key="2">
    <source>
        <dbReference type="SAM" id="MobiDB-lite"/>
    </source>
</evidence>
<accession>A0A517NW92</accession>
<dbReference type="OrthoDB" id="233363at2"/>
<keyword evidence="6" id="KW-1185">Reference proteome</keyword>
<dbReference type="Gene3D" id="2.40.30.170">
    <property type="match status" value="1"/>
</dbReference>
<organism evidence="5 6">
    <name type="scientific">Stieleria marina</name>
    <dbReference type="NCBI Taxonomy" id="1930275"/>
    <lineage>
        <taxon>Bacteria</taxon>
        <taxon>Pseudomonadati</taxon>
        <taxon>Planctomycetota</taxon>
        <taxon>Planctomycetia</taxon>
        <taxon>Pirellulales</taxon>
        <taxon>Pirellulaceae</taxon>
        <taxon>Stieleria</taxon>
    </lineage>
</organism>
<reference evidence="5 6" key="1">
    <citation type="submission" date="2019-02" db="EMBL/GenBank/DDBJ databases">
        <title>Deep-cultivation of Planctomycetes and their phenomic and genomic characterization uncovers novel biology.</title>
        <authorList>
            <person name="Wiegand S."/>
            <person name="Jogler M."/>
            <person name="Boedeker C."/>
            <person name="Pinto D."/>
            <person name="Vollmers J."/>
            <person name="Rivas-Marin E."/>
            <person name="Kohn T."/>
            <person name="Peeters S.H."/>
            <person name="Heuer A."/>
            <person name="Rast P."/>
            <person name="Oberbeckmann S."/>
            <person name="Bunk B."/>
            <person name="Jeske O."/>
            <person name="Meyerdierks A."/>
            <person name="Storesund J.E."/>
            <person name="Kallscheuer N."/>
            <person name="Luecker S."/>
            <person name="Lage O.M."/>
            <person name="Pohl T."/>
            <person name="Merkel B.J."/>
            <person name="Hornburger P."/>
            <person name="Mueller R.-W."/>
            <person name="Bruemmer F."/>
            <person name="Labrenz M."/>
            <person name="Spormann A.M."/>
            <person name="Op den Camp H."/>
            <person name="Overmann J."/>
            <person name="Amann R."/>
            <person name="Jetten M.S.M."/>
            <person name="Mascher T."/>
            <person name="Medema M.H."/>
            <person name="Devos D.P."/>
            <person name="Kaster A.-K."/>
            <person name="Ovreas L."/>
            <person name="Rohde M."/>
            <person name="Galperin M.Y."/>
            <person name="Jogler C."/>
        </authorList>
    </citation>
    <scope>NUCLEOTIDE SEQUENCE [LARGE SCALE GENOMIC DNA]</scope>
    <source>
        <strain evidence="5 6">K23_9</strain>
    </source>
</reference>
<feature type="region of interest" description="Disordered" evidence="2">
    <location>
        <begin position="1"/>
        <end position="29"/>
    </location>
</feature>
<protein>
    <submittedName>
        <fullName evidence="5">Multidrug resistance protein MdtN</fullName>
    </submittedName>
</protein>